<dbReference type="AlphaFoldDB" id="A0A6F8XEI6"/>
<evidence type="ECO:0000256" key="1">
    <source>
        <dbReference type="SAM" id="MobiDB-lite"/>
    </source>
</evidence>
<reference evidence="3 4" key="1">
    <citation type="submission" date="2020-03" db="EMBL/GenBank/DDBJ databases">
        <title>Complete Genome Sequence of Halomonas meridiana strain Eplume2, isolated from hydrothermal-plume in the north east Pacific Ocean.</title>
        <authorList>
            <person name="Kurihara Y."/>
            <person name="Kawai S."/>
            <person name="Sakai A."/>
            <person name="Galipon J."/>
            <person name="Arakawa K."/>
        </authorList>
    </citation>
    <scope>NUCLEOTIDE SEQUENCE [LARGE SCALE GENOMIC DNA]</scope>
    <source>
        <strain evidence="3 4">Eplume2</strain>
    </source>
</reference>
<proteinExistence type="predicted"/>
<dbReference type="EMBL" id="AP022869">
    <property type="protein sequence ID" value="BCB72518.1"/>
    <property type="molecule type" value="Genomic_DNA"/>
</dbReference>
<name>A0A6F8XEI6_9GAMM</name>
<dbReference type="Gene3D" id="2.60.40.10">
    <property type="entry name" value="Immunoglobulins"/>
    <property type="match status" value="1"/>
</dbReference>
<sequence length="544" mass="58765">MNQSDDYYRRVVKALLNTPGRRWNGAVVDWALNETDAKTLIDQFRDQFNSAMSAQYKRAQTEKPAAQEPTFTPGLPVCDSEERTMSDAKPQPAPQAVDARNMDDVESGEPAPTLQPGEIPDAPAEPAEVSPRPSIISRTESLPNGRSGQAYDAQLDSVVASLPPQLVLIDDGGSGLSLTEEGRLQGTPSTPGNYQLRVEGRNDQGEVTQKLELKLALIPNSRDLWKNLPSDPAAPYAKPDEDVARLDVGDGWHMAMASQRGRSHAHTGGQRDDHGVIARTSTGWNILVVGDGAGSSEFSRQGSLLATTTARDDLLKTLVSSAGESLEAAALAWWQGDDLSRMSQELLIPLQQTIITAVHAGHRAINEEAKASGHPVKAFATTLLLALHKETPQGHVVVTFGIGDGAIAALYSGDQGELLNTADSGQHAGQTRFLDAPLFQEGQGLYQRAKVKVFSSLDALILATDGVTDPKFDSDNDMHDGQQWWSLFAELAPALPEPSDEAARDPLQEYLAFFMERHHDDRTIAVLHRGAGESQPSDLQEAQA</sequence>
<dbReference type="Pfam" id="PF13672">
    <property type="entry name" value="PP2C_2"/>
    <property type="match status" value="1"/>
</dbReference>
<dbReference type="InterPro" id="IPR013783">
    <property type="entry name" value="Ig-like_fold"/>
</dbReference>
<evidence type="ECO:0000259" key="2">
    <source>
        <dbReference type="Pfam" id="PF13672"/>
    </source>
</evidence>
<dbReference type="RefSeq" id="WP_172515284.1">
    <property type="nucleotide sequence ID" value="NZ_AP022869.1"/>
</dbReference>
<protein>
    <recommendedName>
        <fullName evidence="2">PPM-type phosphatase domain-containing protein</fullName>
    </recommendedName>
</protein>
<dbReference type="Proteomes" id="UP000501053">
    <property type="component" value="Chromosome"/>
</dbReference>
<accession>A0A6F8XEI6</accession>
<dbReference type="Gene3D" id="3.60.40.10">
    <property type="entry name" value="PPM-type phosphatase domain"/>
    <property type="match status" value="1"/>
</dbReference>
<feature type="domain" description="PPM-type phosphatase" evidence="2">
    <location>
        <begin position="260"/>
        <end position="511"/>
    </location>
</feature>
<feature type="region of interest" description="Disordered" evidence="1">
    <location>
        <begin position="58"/>
        <end position="149"/>
    </location>
</feature>
<evidence type="ECO:0000313" key="4">
    <source>
        <dbReference type="Proteomes" id="UP000501053"/>
    </source>
</evidence>
<keyword evidence="4" id="KW-1185">Reference proteome</keyword>
<dbReference type="SUPFAM" id="SSF81606">
    <property type="entry name" value="PP2C-like"/>
    <property type="match status" value="1"/>
</dbReference>
<feature type="compositionally biased region" description="Polar residues" evidence="1">
    <location>
        <begin position="136"/>
        <end position="147"/>
    </location>
</feature>
<organism evidence="3 4">
    <name type="scientific">Vreelandella aquamarina</name>
    <dbReference type="NCBI Taxonomy" id="77097"/>
    <lineage>
        <taxon>Bacteria</taxon>
        <taxon>Pseudomonadati</taxon>
        <taxon>Pseudomonadota</taxon>
        <taxon>Gammaproteobacteria</taxon>
        <taxon>Oceanospirillales</taxon>
        <taxon>Halomonadaceae</taxon>
        <taxon>Vreelandella</taxon>
    </lineage>
</organism>
<dbReference type="InterPro" id="IPR001932">
    <property type="entry name" value="PPM-type_phosphatase-like_dom"/>
</dbReference>
<evidence type="ECO:0000313" key="3">
    <source>
        <dbReference type="EMBL" id="BCB72518.1"/>
    </source>
</evidence>
<dbReference type="InterPro" id="IPR036457">
    <property type="entry name" value="PPM-type-like_dom_sf"/>
</dbReference>
<gene>
    <name evidence="3" type="ORF">HMEPL2_28690</name>
</gene>